<comment type="function">
    <text evidence="5">Catalyzes the condensation of formaldehyde and glutathione to S-hydroxymethylglutathione.</text>
</comment>
<comment type="similarity">
    <text evidence="1 5">Belongs to the Gfa family.</text>
</comment>
<geneLocation type="plasmid" evidence="7 8">
    <name>pRLG201</name>
</geneLocation>
<dbReference type="GO" id="GO:0051907">
    <property type="term" value="F:S-(hydroxymethyl)glutathione synthase activity"/>
    <property type="evidence" value="ECO:0007669"/>
    <property type="project" value="UniProtKB-UniRule"/>
</dbReference>
<name>A0ABF7QV81_RHILW</name>
<feature type="binding site" evidence="5">
    <location>
        <position position="96"/>
    </location>
    <ligand>
        <name>Zn(2+)</name>
        <dbReference type="ChEBI" id="CHEBI:29105"/>
        <label>1</label>
        <note>structural</note>
    </ligand>
</feature>
<dbReference type="PIRSF" id="PIRSF033318">
    <property type="entry name" value="Formald_GSH"/>
    <property type="match status" value="1"/>
</dbReference>
<reference evidence="7 8" key="1">
    <citation type="journal article" date="2010" name="Stand. Genomic Sci.">
        <title>Complete genome sequence of Rhizobium leguminosarum bv trifolii strain WSM2304, an effective microsymbiont of the South American clover Trifolium polymorphum.</title>
        <authorList>
            <person name="Reeve W."/>
            <person name="O'Hara G."/>
            <person name="Chain P."/>
            <person name="Ardley J."/>
            <person name="Brau L."/>
            <person name="Nandesena K."/>
            <person name="Tiwari R."/>
            <person name="Malfatti S."/>
            <person name="Kiss H."/>
            <person name="Lapidus A."/>
            <person name="Copeland A."/>
            <person name="Nolan M."/>
            <person name="Land M."/>
            <person name="Ivanova N."/>
            <person name="Mavromatis K."/>
            <person name="Markowitz V."/>
            <person name="Kyrpides N."/>
            <person name="Melino V."/>
            <person name="Denton M."/>
            <person name="Yates R."/>
            <person name="Howieson J."/>
        </authorList>
    </citation>
    <scope>NUCLEOTIDE SEQUENCE [LARGE SCALE GENOMIC DNA]</scope>
    <source>
        <strain evidence="7 8">WSM2304</strain>
    </source>
</reference>
<evidence type="ECO:0000259" key="6">
    <source>
        <dbReference type="PROSITE" id="PS51891"/>
    </source>
</evidence>
<dbReference type="Gene3D" id="3.90.1590.10">
    <property type="entry name" value="glutathione-dependent formaldehyde- activating enzyme (gfa)"/>
    <property type="match status" value="1"/>
</dbReference>
<keyword evidence="7" id="KW-0614">Plasmid</keyword>
<feature type="binding site" evidence="5">
    <location>
        <position position="99"/>
    </location>
    <ligand>
        <name>Zn(2+)</name>
        <dbReference type="ChEBI" id="CHEBI:29105"/>
        <label>1</label>
        <note>structural</note>
    </ligand>
</feature>
<dbReference type="SUPFAM" id="SSF51316">
    <property type="entry name" value="Mss4-like"/>
    <property type="match status" value="1"/>
</dbReference>
<evidence type="ECO:0000256" key="2">
    <source>
        <dbReference type="ARBA" id="ARBA00022723"/>
    </source>
</evidence>
<keyword evidence="2 5" id="KW-0479">Metal-binding</keyword>
<dbReference type="PANTHER" id="PTHR33337">
    <property type="entry name" value="GFA DOMAIN-CONTAINING PROTEIN"/>
    <property type="match status" value="1"/>
</dbReference>
<dbReference type="Proteomes" id="UP000008330">
    <property type="component" value="Plasmid pRLG201"/>
</dbReference>
<feature type="binding site" evidence="5">
    <location>
        <position position="30"/>
    </location>
    <ligand>
        <name>Zn(2+)</name>
        <dbReference type="ChEBI" id="CHEBI:29105"/>
        <label>1</label>
        <note>structural</note>
    </ligand>
</feature>
<dbReference type="GO" id="GO:0008270">
    <property type="term" value="F:zinc ion binding"/>
    <property type="evidence" value="ECO:0007669"/>
    <property type="project" value="UniProtKB-UniRule"/>
</dbReference>
<dbReference type="Pfam" id="PF04828">
    <property type="entry name" value="GFA"/>
    <property type="match status" value="1"/>
</dbReference>
<keyword evidence="8" id="KW-1185">Reference proteome</keyword>
<evidence type="ECO:0000256" key="3">
    <source>
        <dbReference type="ARBA" id="ARBA00022833"/>
    </source>
</evidence>
<dbReference type="InterPro" id="IPR014185">
    <property type="entry name" value="Formald_GSH"/>
</dbReference>
<feature type="binding site" evidence="5">
    <location>
        <position position="54"/>
    </location>
    <ligand>
        <name>Zn(2+)</name>
        <dbReference type="ChEBI" id="CHEBI:29105"/>
        <label>2</label>
        <note>catalytic</note>
    </ligand>
</feature>
<gene>
    <name evidence="5" type="primary">gfa</name>
    <name evidence="7" type="ordered locus">Rleg2_4958</name>
</gene>
<dbReference type="PROSITE" id="PS51891">
    <property type="entry name" value="CENP_V_GFA"/>
    <property type="match status" value="1"/>
</dbReference>
<feature type="domain" description="CENP-V/GFA" evidence="6">
    <location>
        <begin position="21"/>
        <end position="167"/>
    </location>
</feature>
<evidence type="ECO:0000256" key="4">
    <source>
        <dbReference type="ARBA" id="ARBA00023239"/>
    </source>
</evidence>
<keyword evidence="3 5" id="KW-0862">Zinc</keyword>
<protein>
    <recommendedName>
        <fullName evidence="5">Glutathione-dependent formaldehyde-activating enzyme</fullName>
        <ecNumber evidence="5">4.4.1.22</ecNumber>
    </recommendedName>
    <alternativeName>
        <fullName evidence="5">S-(hydroxymethyl)glutathione synthase</fullName>
    </alternativeName>
</protein>
<dbReference type="KEGG" id="rlt:Rleg2_4958"/>
<dbReference type="InterPro" id="IPR006913">
    <property type="entry name" value="CENP-V/GFA"/>
</dbReference>
<feature type="binding site" evidence="5">
    <location>
        <position position="49"/>
    </location>
    <ligand>
        <name>Zn(2+)</name>
        <dbReference type="ChEBI" id="CHEBI:29105"/>
        <label>2</label>
        <note>catalytic</note>
    </ligand>
</feature>
<feature type="binding site" evidence="5">
    <location>
        <position position="51"/>
    </location>
    <ligand>
        <name>Zn(2+)</name>
        <dbReference type="ChEBI" id="CHEBI:29105"/>
        <label>2</label>
        <note>catalytic</note>
    </ligand>
</feature>
<dbReference type="GO" id="GO:0046294">
    <property type="term" value="P:formaldehyde catabolic process"/>
    <property type="evidence" value="ECO:0007669"/>
    <property type="project" value="UniProtKB-UniRule"/>
</dbReference>
<dbReference type="PANTHER" id="PTHR33337:SF40">
    <property type="entry name" value="CENP-V_GFA DOMAIN-CONTAINING PROTEIN-RELATED"/>
    <property type="match status" value="1"/>
</dbReference>
<dbReference type="EMBL" id="CP001192">
    <property type="protein sequence ID" value="ACI58188.1"/>
    <property type="molecule type" value="Genomic_DNA"/>
</dbReference>
<dbReference type="InterPro" id="IPR011057">
    <property type="entry name" value="Mss4-like_sf"/>
</dbReference>
<accession>A0ABF7QV81</accession>
<dbReference type="AlphaFoldDB" id="A0ABF7QV81"/>
<dbReference type="NCBIfam" id="TIGR02820">
    <property type="entry name" value="formald_GSH"/>
    <property type="match status" value="1"/>
</dbReference>
<evidence type="ECO:0000256" key="1">
    <source>
        <dbReference type="ARBA" id="ARBA00005495"/>
    </source>
</evidence>
<evidence type="ECO:0000313" key="8">
    <source>
        <dbReference type="Proteomes" id="UP000008330"/>
    </source>
</evidence>
<comment type="catalytic activity">
    <reaction evidence="5">
        <text>S-(hydroxymethyl)glutathione = glutathione + formaldehyde</text>
        <dbReference type="Rhea" id="RHEA:22488"/>
        <dbReference type="ChEBI" id="CHEBI:16842"/>
        <dbReference type="ChEBI" id="CHEBI:57925"/>
        <dbReference type="ChEBI" id="CHEBI:58758"/>
        <dbReference type="EC" id="4.4.1.22"/>
    </reaction>
</comment>
<evidence type="ECO:0000313" key="7">
    <source>
        <dbReference type="EMBL" id="ACI58188.1"/>
    </source>
</evidence>
<dbReference type="RefSeq" id="WP_012555896.1">
    <property type="nucleotide sequence ID" value="NC_011368.1"/>
</dbReference>
<keyword evidence="4 5" id="KW-0456">Lyase</keyword>
<dbReference type="NCBIfam" id="NF003829">
    <property type="entry name" value="PRK05417.1"/>
    <property type="match status" value="1"/>
</dbReference>
<dbReference type="EC" id="4.4.1.22" evidence="5"/>
<organism evidence="7 8">
    <name type="scientific">Rhizobium leguminosarum bv. trifolii (strain WSM2304)</name>
    <dbReference type="NCBI Taxonomy" id="395492"/>
    <lineage>
        <taxon>Bacteria</taxon>
        <taxon>Pseudomonadati</taxon>
        <taxon>Pseudomonadota</taxon>
        <taxon>Alphaproteobacteria</taxon>
        <taxon>Hyphomicrobiales</taxon>
        <taxon>Rhizobiaceae</taxon>
        <taxon>Rhizobium/Agrobacterium group</taxon>
        <taxon>Rhizobium</taxon>
    </lineage>
</organism>
<proteinExistence type="inferred from homology"/>
<comment type="pathway">
    <text evidence="5">One-carbon metabolism; formaldehyde degradation; formate from formaldehyde (glutathione route): step 1/3.</text>
</comment>
<comment type="cofactor">
    <cofactor evidence="5">
        <name>Zn(2+)</name>
        <dbReference type="ChEBI" id="CHEBI:29105"/>
    </cofactor>
    <text evidence="5">Binds 2 Zn(2+) ions per subunit.</text>
</comment>
<sequence length="190" mass="20419">MSVRLLHPSIQNGVRVGDREHPGGTLTCKCSQRPVKVKVSGGIAHNHACGCTKCWKPEGAAFSVVAVAPSANVTVIENGDKLAVVDSSALIRRYACDACGTHMYGPVEREHAFQGLSFIHPELLDNDNWPEPGFAAFVSSIIEGGVDPSEMDGIRSKLKEVGLEPYDCLSPALMDYLATWTAKKSGVLRQ</sequence>
<evidence type="ECO:0000256" key="5">
    <source>
        <dbReference type="HAMAP-Rule" id="MF_00723"/>
    </source>
</evidence>
<feature type="binding site" evidence="5">
    <location>
        <position position="28"/>
    </location>
    <ligand>
        <name>Zn(2+)</name>
        <dbReference type="ChEBI" id="CHEBI:29105"/>
        <label>1</label>
        <note>structural</note>
    </ligand>
</feature>
<dbReference type="HAMAP" id="MF_00723">
    <property type="entry name" value="Formald_GSH"/>
    <property type="match status" value="1"/>
</dbReference>